<evidence type="ECO:0000256" key="8">
    <source>
        <dbReference type="RuleBase" id="RU361187"/>
    </source>
</evidence>
<evidence type="ECO:0000256" key="7">
    <source>
        <dbReference type="PIRSR" id="PIRSR606710-2"/>
    </source>
</evidence>
<dbReference type="Pfam" id="PF04616">
    <property type="entry name" value="Glyco_hydro_43"/>
    <property type="match status" value="1"/>
</dbReference>
<evidence type="ECO:0000256" key="3">
    <source>
        <dbReference type="ARBA" id="ARBA00022801"/>
    </source>
</evidence>
<comment type="pathway">
    <text evidence="1">Glycan metabolism; L-arabinan degradation.</text>
</comment>
<dbReference type="RefSeq" id="XP_049150553.1">
    <property type="nucleotide sequence ID" value="XM_049293407.1"/>
</dbReference>
<dbReference type="AlphaFoldDB" id="A0A9Q8T681"/>
<dbReference type="Proteomes" id="UP000830671">
    <property type="component" value="Chromosome 7"/>
</dbReference>
<keyword evidence="4 8" id="KW-0326">Glycosidase</keyword>
<accession>A0A9Q8T681</accession>
<evidence type="ECO:0000256" key="4">
    <source>
        <dbReference type="ARBA" id="ARBA00023295"/>
    </source>
</evidence>
<evidence type="ECO:0000256" key="6">
    <source>
        <dbReference type="PIRSR" id="PIRSR606710-1"/>
    </source>
</evidence>
<evidence type="ECO:0000256" key="5">
    <source>
        <dbReference type="ARBA" id="ARBA00042202"/>
    </source>
</evidence>
<dbReference type="CDD" id="cd18831">
    <property type="entry name" value="GH43_AnAbnA-like"/>
    <property type="match status" value="1"/>
</dbReference>
<feature type="active site" description="Proton acceptor" evidence="6">
    <location>
        <position position="166"/>
    </location>
</feature>
<organism evidence="10 11">
    <name type="scientific">Colletotrichum lupini</name>
    <dbReference type="NCBI Taxonomy" id="145971"/>
    <lineage>
        <taxon>Eukaryota</taxon>
        <taxon>Fungi</taxon>
        <taxon>Dikarya</taxon>
        <taxon>Ascomycota</taxon>
        <taxon>Pezizomycotina</taxon>
        <taxon>Sordariomycetes</taxon>
        <taxon>Hypocreomycetidae</taxon>
        <taxon>Glomerellales</taxon>
        <taxon>Glomerellaceae</taxon>
        <taxon>Colletotrichum</taxon>
        <taxon>Colletotrichum acutatum species complex</taxon>
    </lineage>
</organism>
<dbReference type="PANTHER" id="PTHR43301:SF3">
    <property type="entry name" value="ARABINAN ENDO-1,5-ALPHA-L-ARABINOSIDASE A-RELATED"/>
    <property type="match status" value="1"/>
</dbReference>
<dbReference type="GO" id="GO:0005975">
    <property type="term" value="P:carbohydrate metabolic process"/>
    <property type="evidence" value="ECO:0007669"/>
    <property type="project" value="InterPro"/>
</dbReference>
<keyword evidence="11" id="KW-1185">Reference proteome</keyword>
<gene>
    <name evidence="10" type="ORF">CLUP02_14479</name>
</gene>
<dbReference type="SUPFAM" id="SSF75005">
    <property type="entry name" value="Arabinanase/levansucrase/invertase"/>
    <property type="match status" value="1"/>
</dbReference>
<dbReference type="KEGG" id="clup:CLUP02_14479"/>
<feature type="active site" description="Proton donor" evidence="6">
    <location>
        <position position="331"/>
    </location>
</feature>
<evidence type="ECO:0000313" key="10">
    <source>
        <dbReference type="EMBL" id="UQC88952.1"/>
    </source>
</evidence>
<feature type="site" description="Important for catalytic activity, responsible for pKa modulation of the active site Glu and correct orientation of both the proton donor and substrate" evidence="7">
    <location>
        <position position="280"/>
    </location>
</feature>
<dbReference type="Gene3D" id="2.115.10.20">
    <property type="entry name" value="Glycosyl hydrolase domain, family 43"/>
    <property type="match status" value="1"/>
</dbReference>
<comment type="similarity">
    <text evidence="2 8">Belongs to the glycosyl hydrolase 43 family.</text>
</comment>
<dbReference type="InterPro" id="IPR023296">
    <property type="entry name" value="Glyco_hydro_beta-prop_sf"/>
</dbReference>
<evidence type="ECO:0000313" key="11">
    <source>
        <dbReference type="Proteomes" id="UP000830671"/>
    </source>
</evidence>
<evidence type="ECO:0000256" key="9">
    <source>
        <dbReference type="SAM" id="MobiDB-lite"/>
    </source>
</evidence>
<protein>
    <recommendedName>
        <fullName evidence="5">Endo-1,5-alpha-L-arabinanase A</fullName>
    </recommendedName>
</protein>
<name>A0A9Q8T681_9PEZI</name>
<dbReference type="GO" id="GO:0004553">
    <property type="term" value="F:hydrolase activity, hydrolyzing O-glycosyl compounds"/>
    <property type="evidence" value="ECO:0007669"/>
    <property type="project" value="InterPro"/>
</dbReference>
<dbReference type="GeneID" id="73348417"/>
<feature type="region of interest" description="Disordered" evidence="9">
    <location>
        <begin position="55"/>
        <end position="78"/>
    </location>
</feature>
<evidence type="ECO:0000256" key="1">
    <source>
        <dbReference type="ARBA" id="ARBA00004834"/>
    </source>
</evidence>
<keyword evidence="3 8" id="KW-0378">Hydrolase</keyword>
<dbReference type="EMBL" id="CP019479">
    <property type="protein sequence ID" value="UQC88952.1"/>
    <property type="molecule type" value="Genomic_DNA"/>
</dbReference>
<dbReference type="InterPro" id="IPR050727">
    <property type="entry name" value="GH43_arabinanases"/>
</dbReference>
<sequence>MVSPPKTPSGHAIGIGPPHHLEPPLHLFGRVNPRLCSKYIARLYLHAAHKGLPQTASSNSANQAEGHIITQGQSSSPSLERCTLSCTGITLRDGVRMARSRFLPEMATVTLFQQCIASTVPLPVSNNLVSIMRFGSIFSLAAALLSATVQAYGNPGACSGQCWSHDPSVVRRDDGTYFRFETGSKIGIWKAPDLVGPWTYQGAALPSGSKINLKGNDDLWAPDVNKVGDQYILYYTVSSFGVQNSAIGYATSTTMEFGSWTDHGATGVASSAGSRYNAIDAQLVKSGSNYFLNFGSFWQDIFQVPLNAAATKANGNPYNIILNTTAPQPVEGAFVYERSGTFWAFFSSGSCCGLDANRPTPGNEYKIFVCRASSVNGPYTDKSGKSCLAGGGTLLLPSHNKIYAPGGQGVLVDPKRGAVLYYHYMNTDVGYADSQTLFGWNVISWSGGWPSV</sequence>
<dbReference type="InterPro" id="IPR006710">
    <property type="entry name" value="Glyco_hydro_43"/>
</dbReference>
<evidence type="ECO:0000256" key="2">
    <source>
        <dbReference type="ARBA" id="ARBA00009865"/>
    </source>
</evidence>
<proteinExistence type="inferred from homology"/>
<dbReference type="PANTHER" id="PTHR43301">
    <property type="entry name" value="ARABINAN ENDO-1,5-ALPHA-L-ARABINOSIDASE"/>
    <property type="match status" value="1"/>
</dbReference>
<reference evidence="10" key="1">
    <citation type="journal article" date="2021" name="Mol. Plant Microbe Interact.">
        <title>Complete Genome Sequence of the Plant-Pathogenic Fungus Colletotrichum lupini.</title>
        <authorList>
            <person name="Baroncelli R."/>
            <person name="Pensec F."/>
            <person name="Da Lio D."/>
            <person name="Boufleur T."/>
            <person name="Vicente I."/>
            <person name="Sarrocco S."/>
            <person name="Picot A."/>
            <person name="Baraldi E."/>
            <person name="Sukno S."/>
            <person name="Thon M."/>
            <person name="Le Floch G."/>
        </authorList>
    </citation>
    <scope>NUCLEOTIDE SEQUENCE</scope>
    <source>
        <strain evidence="10">IMI 504893</strain>
    </source>
</reference>